<comment type="caution">
    <text evidence="1">The sequence shown here is derived from an EMBL/GenBank/DDBJ whole genome shotgun (WGS) entry which is preliminary data.</text>
</comment>
<accession>A0A9P0JXC2</accession>
<keyword evidence="2" id="KW-1185">Reference proteome</keyword>
<evidence type="ECO:0000313" key="1">
    <source>
        <dbReference type="EMBL" id="CAH1961986.1"/>
    </source>
</evidence>
<organism evidence="1 2">
    <name type="scientific">Acanthoscelides obtectus</name>
    <name type="common">Bean weevil</name>
    <name type="synonym">Bruchus obtectus</name>
    <dbReference type="NCBI Taxonomy" id="200917"/>
    <lineage>
        <taxon>Eukaryota</taxon>
        <taxon>Metazoa</taxon>
        <taxon>Ecdysozoa</taxon>
        <taxon>Arthropoda</taxon>
        <taxon>Hexapoda</taxon>
        <taxon>Insecta</taxon>
        <taxon>Pterygota</taxon>
        <taxon>Neoptera</taxon>
        <taxon>Endopterygota</taxon>
        <taxon>Coleoptera</taxon>
        <taxon>Polyphaga</taxon>
        <taxon>Cucujiformia</taxon>
        <taxon>Chrysomeloidea</taxon>
        <taxon>Chrysomelidae</taxon>
        <taxon>Bruchinae</taxon>
        <taxon>Bruchini</taxon>
        <taxon>Acanthoscelides</taxon>
    </lineage>
</organism>
<sequence>MKISSADIFTSFFFLYGSHVLYNERWNSYVWMQFDDGNIFVG</sequence>
<dbReference type="AlphaFoldDB" id="A0A9P0JXC2"/>
<dbReference type="Proteomes" id="UP001152888">
    <property type="component" value="Unassembled WGS sequence"/>
</dbReference>
<name>A0A9P0JXC2_ACAOB</name>
<protein>
    <submittedName>
        <fullName evidence="1">Uncharacterized protein</fullName>
    </submittedName>
</protein>
<proteinExistence type="predicted"/>
<dbReference type="EMBL" id="CAKOFQ010006698">
    <property type="protein sequence ID" value="CAH1961986.1"/>
    <property type="molecule type" value="Genomic_DNA"/>
</dbReference>
<evidence type="ECO:0000313" key="2">
    <source>
        <dbReference type="Proteomes" id="UP001152888"/>
    </source>
</evidence>
<gene>
    <name evidence="1" type="ORF">ACAOBT_LOCUS4435</name>
</gene>
<reference evidence="1" key="1">
    <citation type="submission" date="2022-03" db="EMBL/GenBank/DDBJ databases">
        <authorList>
            <person name="Sayadi A."/>
        </authorList>
    </citation>
    <scope>NUCLEOTIDE SEQUENCE</scope>
</reference>